<protein>
    <recommendedName>
        <fullName evidence="3">histidine kinase</fullName>
        <ecNumber evidence="3">2.7.13.3</ecNumber>
    </recommendedName>
</protein>
<organism evidence="12 13">
    <name type="scientific">Candidatus Accumulibacter proximus</name>
    <dbReference type="NCBI Taxonomy" id="2954385"/>
    <lineage>
        <taxon>Bacteria</taxon>
        <taxon>Pseudomonadati</taxon>
        <taxon>Pseudomonadota</taxon>
        <taxon>Betaproteobacteria</taxon>
        <taxon>Candidatus Accumulibacter</taxon>
    </lineage>
</organism>
<dbReference type="InterPro" id="IPR003594">
    <property type="entry name" value="HATPase_dom"/>
</dbReference>
<dbReference type="InterPro" id="IPR005467">
    <property type="entry name" value="His_kinase_dom"/>
</dbReference>
<dbReference type="CDD" id="cd00075">
    <property type="entry name" value="HATPase"/>
    <property type="match status" value="1"/>
</dbReference>
<dbReference type="SMART" id="SM00086">
    <property type="entry name" value="PAC"/>
    <property type="match status" value="1"/>
</dbReference>
<evidence type="ECO:0000256" key="5">
    <source>
        <dbReference type="ARBA" id="ARBA00022692"/>
    </source>
</evidence>
<dbReference type="AlphaFoldDB" id="A0A935UDV0"/>
<dbReference type="PROSITE" id="PS50113">
    <property type="entry name" value="PAC"/>
    <property type="match status" value="1"/>
</dbReference>
<dbReference type="Gene3D" id="1.10.287.130">
    <property type="match status" value="1"/>
</dbReference>
<dbReference type="Gene3D" id="3.30.450.20">
    <property type="entry name" value="PAS domain"/>
    <property type="match status" value="2"/>
</dbReference>
<evidence type="ECO:0000259" key="9">
    <source>
        <dbReference type="PROSITE" id="PS50109"/>
    </source>
</evidence>
<dbReference type="InterPro" id="IPR001610">
    <property type="entry name" value="PAC"/>
</dbReference>
<dbReference type="SMART" id="SM01079">
    <property type="entry name" value="CHASE"/>
    <property type="match status" value="1"/>
</dbReference>
<dbReference type="EC" id="2.7.13.3" evidence="3"/>
<dbReference type="Pfam" id="PF03924">
    <property type="entry name" value="CHASE"/>
    <property type="match status" value="1"/>
</dbReference>
<dbReference type="SUPFAM" id="SSF55874">
    <property type="entry name" value="ATPase domain of HSP90 chaperone/DNA topoisomerase II/histidine kinase"/>
    <property type="match status" value="1"/>
</dbReference>
<feature type="transmembrane region" description="Helical" evidence="8">
    <location>
        <begin position="324"/>
        <end position="344"/>
    </location>
</feature>
<dbReference type="Gene3D" id="3.30.450.350">
    <property type="entry name" value="CHASE domain"/>
    <property type="match status" value="1"/>
</dbReference>
<dbReference type="CDD" id="cd00082">
    <property type="entry name" value="HisKA"/>
    <property type="match status" value="1"/>
</dbReference>
<dbReference type="PANTHER" id="PTHR43065:SF42">
    <property type="entry name" value="TWO-COMPONENT SENSOR PPRA"/>
    <property type="match status" value="1"/>
</dbReference>
<gene>
    <name evidence="12" type="ORF">IPJ27_00050</name>
</gene>
<dbReference type="PRINTS" id="PR00344">
    <property type="entry name" value="BCTRLSENSOR"/>
</dbReference>
<dbReference type="Gene3D" id="3.30.565.10">
    <property type="entry name" value="Histidine kinase-like ATPase, C-terminal domain"/>
    <property type="match status" value="1"/>
</dbReference>
<dbReference type="Proteomes" id="UP000697998">
    <property type="component" value="Unassembled WGS sequence"/>
</dbReference>
<dbReference type="EMBL" id="JADJMH010000001">
    <property type="protein sequence ID" value="MBK7673266.1"/>
    <property type="molecule type" value="Genomic_DNA"/>
</dbReference>
<evidence type="ECO:0000259" key="10">
    <source>
        <dbReference type="PROSITE" id="PS50113"/>
    </source>
</evidence>
<dbReference type="PANTHER" id="PTHR43065">
    <property type="entry name" value="SENSOR HISTIDINE KINASE"/>
    <property type="match status" value="1"/>
</dbReference>
<keyword evidence="4" id="KW-0597">Phosphoprotein</keyword>
<dbReference type="GO" id="GO:0016020">
    <property type="term" value="C:membrane"/>
    <property type="evidence" value="ECO:0007669"/>
    <property type="project" value="UniProtKB-SubCell"/>
</dbReference>
<dbReference type="CDD" id="cd00130">
    <property type="entry name" value="PAS"/>
    <property type="match status" value="1"/>
</dbReference>
<dbReference type="PROSITE" id="PS50839">
    <property type="entry name" value="CHASE"/>
    <property type="match status" value="1"/>
</dbReference>
<evidence type="ECO:0000313" key="13">
    <source>
        <dbReference type="Proteomes" id="UP000697998"/>
    </source>
</evidence>
<evidence type="ECO:0000256" key="7">
    <source>
        <dbReference type="ARBA" id="ARBA00023136"/>
    </source>
</evidence>
<evidence type="ECO:0000313" key="12">
    <source>
        <dbReference type="EMBL" id="MBK7673266.1"/>
    </source>
</evidence>
<keyword evidence="7 8" id="KW-0472">Membrane</keyword>
<dbReference type="InterPro" id="IPR000014">
    <property type="entry name" value="PAS"/>
</dbReference>
<feature type="domain" description="CHASE" evidence="11">
    <location>
        <begin position="72"/>
        <end position="237"/>
    </location>
</feature>
<dbReference type="InterPro" id="IPR013656">
    <property type="entry name" value="PAS_4"/>
</dbReference>
<proteinExistence type="predicted"/>
<dbReference type="InterPro" id="IPR003661">
    <property type="entry name" value="HisK_dim/P_dom"/>
</dbReference>
<dbReference type="GO" id="GO:0000155">
    <property type="term" value="F:phosphorelay sensor kinase activity"/>
    <property type="evidence" value="ECO:0007669"/>
    <property type="project" value="InterPro"/>
</dbReference>
<dbReference type="InterPro" id="IPR035965">
    <property type="entry name" value="PAS-like_dom_sf"/>
</dbReference>
<dbReference type="Pfam" id="PF08448">
    <property type="entry name" value="PAS_4"/>
    <property type="match status" value="1"/>
</dbReference>
<dbReference type="NCBIfam" id="TIGR00229">
    <property type="entry name" value="sensory_box"/>
    <property type="match status" value="2"/>
</dbReference>
<evidence type="ECO:0000256" key="6">
    <source>
        <dbReference type="ARBA" id="ARBA00022989"/>
    </source>
</evidence>
<evidence type="ECO:0000256" key="8">
    <source>
        <dbReference type="SAM" id="Phobius"/>
    </source>
</evidence>
<feature type="domain" description="PAC" evidence="10">
    <location>
        <begin position="439"/>
        <end position="491"/>
    </location>
</feature>
<dbReference type="InterPro" id="IPR006189">
    <property type="entry name" value="CHASE_dom"/>
</dbReference>
<name>A0A935UDV0_9PROT</name>
<dbReference type="SMART" id="SM00387">
    <property type="entry name" value="HATPase_c"/>
    <property type="match status" value="1"/>
</dbReference>
<dbReference type="Pfam" id="PF02518">
    <property type="entry name" value="HATPase_c"/>
    <property type="match status" value="1"/>
</dbReference>
<comment type="subcellular location">
    <subcellularLocation>
        <location evidence="2">Membrane</location>
    </subcellularLocation>
</comment>
<evidence type="ECO:0000256" key="2">
    <source>
        <dbReference type="ARBA" id="ARBA00004370"/>
    </source>
</evidence>
<evidence type="ECO:0000256" key="1">
    <source>
        <dbReference type="ARBA" id="ARBA00000085"/>
    </source>
</evidence>
<evidence type="ECO:0000256" key="3">
    <source>
        <dbReference type="ARBA" id="ARBA00012438"/>
    </source>
</evidence>
<keyword evidence="6 8" id="KW-1133">Transmembrane helix</keyword>
<dbReference type="PROSITE" id="PS50109">
    <property type="entry name" value="HIS_KIN"/>
    <property type="match status" value="1"/>
</dbReference>
<accession>A0A935UDV0</accession>
<feature type="domain" description="Histidine kinase" evidence="9">
    <location>
        <begin position="621"/>
        <end position="859"/>
    </location>
</feature>
<reference evidence="12 13" key="1">
    <citation type="submission" date="2020-10" db="EMBL/GenBank/DDBJ databases">
        <title>Connecting structure to function with the recovery of over 1000 high-quality activated sludge metagenome-assembled genomes encoding full-length rRNA genes using long-read sequencing.</title>
        <authorList>
            <person name="Singleton C.M."/>
            <person name="Petriglieri F."/>
            <person name="Kristensen J.M."/>
            <person name="Kirkegaard R.H."/>
            <person name="Michaelsen T.Y."/>
            <person name="Andersen M.H."/>
            <person name="Karst S.M."/>
            <person name="Dueholm M.S."/>
            <person name="Nielsen P.H."/>
            <person name="Albertsen M."/>
        </authorList>
    </citation>
    <scope>NUCLEOTIDE SEQUENCE [LARGE SCALE GENOMIC DNA]</scope>
    <source>
        <strain evidence="12">EsbW_18-Q3-R4-48_BATAC.285</strain>
    </source>
</reference>
<dbReference type="InterPro" id="IPR004358">
    <property type="entry name" value="Sig_transdc_His_kin-like_C"/>
</dbReference>
<evidence type="ECO:0000256" key="4">
    <source>
        <dbReference type="ARBA" id="ARBA00022553"/>
    </source>
</evidence>
<evidence type="ECO:0000259" key="11">
    <source>
        <dbReference type="PROSITE" id="PS50839"/>
    </source>
</evidence>
<dbReference type="InterPro" id="IPR000700">
    <property type="entry name" value="PAS-assoc_C"/>
</dbReference>
<comment type="caution">
    <text evidence="12">The sequence shown here is derived from an EMBL/GenBank/DDBJ whole genome shotgun (WGS) entry which is preliminary data.</text>
</comment>
<dbReference type="InterPro" id="IPR036890">
    <property type="entry name" value="HATPase_C_sf"/>
</dbReference>
<dbReference type="SUPFAM" id="SSF55785">
    <property type="entry name" value="PYP-like sensor domain (PAS domain)"/>
    <property type="match status" value="2"/>
</dbReference>
<comment type="catalytic activity">
    <reaction evidence="1">
        <text>ATP + protein L-histidine = ADP + protein N-phospho-L-histidine.</text>
        <dbReference type="EC" id="2.7.13.3"/>
    </reaction>
</comment>
<dbReference type="InterPro" id="IPR042240">
    <property type="entry name" value="CHASE_sf"/>
</dbReference>
<sequence>MFANLRKYAAAYAVAIGGVLLTCLSSWNVRQELQTSHLKEFEWAAGDRIQSLRAVVDQGLDALLEIRGLFHAAQGIDEQDFLVFTDSVLKRRPYIDSLLWAPLLTSPRQPLPGTAPGRQPAPTAATRADHGWAAGELRVPVLLSASRAGPGSMQGVELNAISELAALFQRARETGNVAVSGRMKLARAGKEAVSVIYAALPVYAPGAARGAVSAAAPGKRPDPLGFVIGVYDIEKLVHVAISLLEPRGVEVLVRDDSAGADAQFLHFYASRLEPRAAATAGGLMPAGDEDQPRMVVSIPVGDRTWLVTCVATHTFRSAEAFTKAHWSVLLGGILFTALLSFYLVRSRRELDNRIQLTQTIYEREELFRQLAETVDVVFWAINADATRLEYIGPAFRQIAGREARLNSPAPALMLDVFEADDRRTLVEAISQLRVEGGRFTVVLPVLSGDRGRRWLRVCGFPVRETGGELSRIVGFLEDITEHKLAEDALRDSEAKLRTLFNHSPDLIFTVDGEANILLTNRPLPYPAGGTGEKRSELILPPDVRSGYLQRLRHVFASGRIEHFQYRSIDATWWEVRMVPISSEAAVMAAMVVVTDITENRKLQWQAIRSSRLASLGVLSAGIAHEINNPNHAILANASLLARIWQDALPILGEYEQEQGSFLLAGLSFAQAREVISRGMNDIGQNGKRIQKIVDNLKHLGKQDRGHMDELADIGKVLQAVATLLETRIRKHTDRFVLDLPEVLPTVRGNVQQLEQVFINVIVNALESLPERSRSVKVSARLDSASNRIIVEVVDQGKGIAEDVMAQIGEPFFTTKAESGGTGLGLSISSSIVEKHGGALRFEPNSDCGTTVSIDLPIAMEE</sequence>
<keyword evidence="5 8" id="KW-0812">Transmembrane</keyword>